<keyword evidence="5" id="KW-0808">Transferase</keyword>
<dbReference type="RefSeq" id="WP_117454510.1">
    <property type="nucleotide sequence ID" value="NZ_CP060636.1"/>
</dbReference>
<dbReference type="GO" id="GO:0005886">
    <property type="term" value="C:plasma membrane"/>
    <property type="evidence" value="ECO:0007669"/>
    <property type="project" value="UniProtKB-SubCell"/>
</dbReference>
<evidence type="ECO:0000313" key="16">
    <source>
        <dbReference type="Proteomes" id="UP000515856"/>
    </source>
</evidence>
<evidence type="ECO:0000256" key="12">
    <source>
        <dbReference type="SAM" id="Phobius"/>
    </source>
</evidence>
<keyword evidence="7 12" id="KW-0812">Transmembrane</keyword>
<dbReference type="AlphaFoldDB" id="A0A7G9GRC8"/>
<keyword evidence="6" id="KW-0598">Phosphotransferase system</keyword>
<gene>
    <name evidence="15" type="ORF">H9Q80_05250</name>
</gene>
<evidence type="ECO:0000256" key="6">
    <source>
        <dbReference type="ARBA" id="ARBA00022683"/>
    </source>
</evidence>
<dbReference type="InterPro" id="IPR003352">
    <property type="entry name" value="PTS_EIIC"/>
</dbReference>
<dbReference type="PROSITE" id="PS51103">
    <property type="entry name" value="PTS_EIIC_TYPE_1"/>
    <property type="match status" value="1"/>
</dbReference>
<dbReference type="Pfam" id="PF00367">
    <property type="entry name" value="PTS_EIIB"/>
    <property type="match status" value="1"/>
</dbReference>
<dbReference type="KEGG" id="ehn:H9Q80_05250"/>
<dbReference type="Gene3D" id="3.30.1360.60">
    <property type="entry name" value="Glucose permease domain IIB"/>
    <property type="match status" value="1"/>
</dbReference>
<dbReference type="CDD" id="cd00212">
    <property type="entry name" value="PTS_IIB_glc"/>
    <property type="match status" value="1"/>
</dbReference>
<accession>A0A7G9GRC8</accession>
<feature type="domain" description="PTS EIIB type-1" evidence="13">
    <location>
        <begin position="5"/>
        <end position="87"/>
    </location>
</feature>
<evidence type="ECO:0000256" key="7">
    <source>
        <dbReference type="ARBA" id="ARBA00022692"/>
    </source>
</evidence>
<protein>
    <submittedName>
        <fullName evidence="15">PTS transporter subunit EIIC</fullName>
    </submittedName>
</protein>
<dbReference type="PANTHER" id="PTHR30175">
    <property type="entry name" value="PHOSPHOTRANSFERASE SYSTEM TRANSPORT PROTEIN"/>
    <property type="match status" value="1"/>
</dbReference>
<feature type="transmembrane region" description="Helical" evidence="12">
    <location>
        <begin position="396"/>
        <end position="418"/>
    </location>
</feature>
<name>A0A7G9GRC8_9FIRM</name>
<evidence type="ECO:0000256" key="4">
    <source>
        <dbReference type="ARBA" id="ARBA00022597"/>
    </source>
</evidence>
<keyword evidence="16" id="KW-1185">Reference proteome</keyword>
<organism evidence="15 16">
    <name type="scientific">[Eubacterium] hominis</name>
    <dbReference type="NCBI Taxonomy" id="2764325"/>
    <lineage>
        <taxon>Bacteria</taxon>
        <taxon>Bacillati</taxon>
        <taxon>Bacillota</taxon>
        <taxon>Erysipelotrichia</taxon>
        <taxon>Erysipelotrichales</taxon>
        <taxon>Erysipelotrichaceae</taxon>
        <taxon>Amedibacillus</taxon>
    </lineage>
</organism>
<dbReference type="InterPro" id="IPR018113">
    <property type="entry name" value="PTrfase_EIIB_Cys"/>
</dbReference>
<evidence type="ECO:0000259" key="14">
    <source>
        <dbReference type="PROSITE" id="PS51103"/>
    </source>
</evidence>
<feature type="domain" description="PTS EIIC type-1" evidence="14">
    <location>
        <begin position="111"/>
        <end position="469"/>
    </location>
</feature>
<evidence type="ECO:0000256" key="8">
    <source>
        <dbReference type="ARBA" id="ARBA00022777"/>
    </source>
</evidence>
<feature type="transmembrane region" description="Helical" evidence="12">
    <location>
        <begin position="180"/>
        <end position="198"/>
    </location>
</feature>
<evidence type="ECO:0000259" key="13">
    <source>
        <dbReference type="PROSITE" id="PS51098"/>
    </source>
</evidence>
<dbReference type="PROSITE" id="PS51098">
    <property type="entry name" value="PTS_EIIB_TYPE_1"/>
    <property type="match status" value="1"/>
</dbReference>
<dbReference type="GO" id="GO:0008982">
    <property type="term" value="F:protein-N(PI)-phosphohistidine-sugar phosphotransferase activity"/>
    <property type="evidence" value="ECO:0007669"/>
    <property type="project" value="InterPro"/>
</dbReference>
<evidence type="ECO:0000256" key="5">
    <source>
        <dbReference type="ARBA" id="ARBA00022679"/>
    </source>
</evidence>
<dbReference type="EMBL" id="CP060636">
    <property type="protein sequence ID" value="QNM13360.1"/>
    <property type="molecule type" value="Genomic_DNA"/>
</dbReference>
<comment type="subcellular location">
    <subcellularLocation>
        <location evidence="1">Cell membrane</location>
        <topology evidence="1">Multi-pass membrane protein</topology>
    </subcellularLocation>
</comment>
<keyword evidence="8" id="KW-0418">Kinase</keyword>
<proteinExistence type="predicted"/>
<dbReference type="Pfam" id="PF02378">
    <property type="entry name" value="PTS_EIIC"/>
    <property type="match status" value="1"/>
</dbReference>
<feature type="transmembrane region" description="Helical" evidence="12">
    <location>
        <begin position="366"/>
        <end position="384"/>
    </location>
</feature>
<feature type="transmembrane region" description="Helical" evidence="12">
    <location>
        <begin position="438"/>
        <end position="459"/>
    </location>
</feature>
<keyword evidence="3" id="KW-1003">Cell membrane</keyword>
<dbReference type="InterPro" id="IPR001996">
    <property type="entry name" value="PTS_IIB_1"/>
</dbReference>
<feature type="transmembrane region" description="Helical" evidence="12">
    <location>
        <begin position="248"/>
        <end position="273"/>
    </location>
</feature>
<dbReference type="InterPro" id="IPR013013">
    <property type="entry name" value="PTS_EIIC_1"/>
</dbReference>
<feature type="transmembrane region" description="Helical" evidence="12">
    <location>
        <begin position="293"/>
        <end position="326"/>
    </location>
</feature>
<dbReference type="PANTHER" id="PTHR30175:SF1">
    <property type="entry name" value="PTS SYSTEM ARBUTIN-, CELLOBIOSE-, AND SALICIN-SPECIFIC EIIBC COMPONENT-RELATED"/>
    <property type="match status" value="1"/>
</dbReference>
<feature type="transmembrane region" description="Helical" evidence="12">
    <location>
        <begin position="151"/>
        <end position="173"/>
    </location>
</feature>
<dbReference type="Proteomes" id="UP000515856">
    <property type="component" value="Chromosome"/>
</dbReference>
<evidence type="ECO:0000256" key="11">
    <source>
        <dbReference type="PROSITE-ProRule" id="PRU00421"/>
    </source>
</evidence>
<reference evidence="15 16" key="1">
    <citation type="submission" date="2020-08" db="EMBL/GenBank/DDBJ databases">
        <authorList>
            <person name="Liu C."/>
            <person name="Sun Q."/>
        </authorList>
    </citation>
    <scope>NUCLEOTIDE SEQUENCE [LARGE SCALE GENOMIC DNA]</scope>
    <source>
        <strain evidence="15 16">NSJ-61</strain>
    </source>
</reference>
<sequence>MSKYEQMASEILAGVGGKENVTFVAHCMTRLRFNLKDQSKVKLDDIKSMKGVLGCQFSSGQFQVIIGQTVEHVYKEVCTQGGFTLSDSIEEPSEKTKEKLTLKKVGSNILETLSGCVVPLIPLMMAASMFKMLVAVLGPSMLNVLSETDDLYTLFTFVGDAGFYFFPIVLGYTASKKFNVTPVVGMFLGCIMMHPTFVNIATEGTLFTVYGIPCNAQNYASTLLPIILSIWVMSYIEKFFKRILPQALKTIFVPFLSIAVMIPICLCVLGPIGSILGNYICNFLLGLDQIPGIGFLAVAIIAALWEFVVMSGMHVVFITALVMTFAQAGQESLVSVGGAIASLSVAGMLLGSFLKIKNTEEKSLTFGYFIASIIGGVTEPGLYGNGIKYKRPFIGLIIGGFAGGLYAGIMHVACYAMVPVASFIGLTAFAGGPASNLINGVISCGIGFLVAAVVTYFTGYAKDDPVLTK</sequence>
<feature type="transmembrane region" description="Helical" evidence="12">
    <location>
        <begin position="333"/>
        <end position="354"/>
    </location>
</feature>
<feature type="transmembrane region" description="Helical" evidence="12">
    <location>
        <begin position="109"/>
        <end position="131"/>
    </location>
</feature>
<keyword evidence="10 12" id="KW-0472">Membrane</keyword>
<evidence type="ECO:0000256" key="3">
    <source>
        <dbReference type="ARBA" id="ARBA00022475"/>
    </source>
</evidence>
<evidence type="ECO:0000256" key="2">
    <source>
        <dbReference type="ARBA" id="ARBA00022448"/>
    </source>
</evidence>
<dbReference type="InterPro" id="IPR050558">
    <property type="entry name" value="PTS_Sugar-Specific_Components"/>
</dbReference>
<keyword evidence="9 12" id="KW-1133">Transmembrane helix</keyword>
<feature type="transmembrane region" description="Helical" evidence="12">
    <location>
        <begin position="218"/>
        <end position="236"/>
    </location>
</feature>
<keyword evidence="2" id="KW-0813">Transport</keyword>
<dbReference type="SUPFAM" id="SSF55604">
    <property type="entry name" value="Glucose permease domain IIB"/>
    <property type="match status" value="1"/>
</dbReference>
<evidence type="ECO:0000313" key="15">
    <source>
        <dbReference type="EMBL" id="QNM13360.1"/>
    </source>
</evidence>
<dbReference type="GO" id="GO:0009401">
    <property type="term" value="P:phosphoenolpyruvate-dependent sugar phosphotransferase system"/>
    <property type="evidence" value="ECO:0007669"/>
    <property type="project" value="UniProtKB-KW"/>
</dbReference>
<feature type="active site" description="Phosphocysteine intermediate; for EIIB activity" evidence="11">
    <location>
        <position position="27"/>
    </location>
</feature>
<evidence type="ECO:0000256" key="1">
    <source>
        <dbReference type="ARBA" id="ARBA00004651"/>
    </source>
</evidence>
<dbReference type="GO" id="GO:0016301">
    <property type="term" value="F:kinase activity"/>
    <property type="evidence" value="ECO:0007669"/>
    <property type="project" value="UniProtKB-KW"/>
</dbReference>
<dbReference type="GO" id="GO:0015771">
    <property type="term" value="P:trehalose transport"/>
    <property type="evidence" value="ECO:0007669"/>
    <property type="project" value="TreeGrafter"/>
</dbReference>
<evidence type="ECO:0000256" key="10">
    <source>
        <dbReference type="ARBA" id="ARBA00023136"/>
    </source>
</evidence>
<dbReference type="PROSITE" id="PS01035">
    <property type="entry name" value="PTS_EIIB_TYPE_1_CYS"/>
    <property type="match status" value="1"/>
</dbReference>
<evidence type="ECO:0000256" key="9">
    <source>
        <dbReference type="ARBA" id="ARBA00022989"/>
    </source>
</evidence>
<dbReference type="GO" id="GO:0090589">
    <property type="term" value="F:protein-phosphocysteine-trehalose phosphotransferase system transporter activity"/>
    <property type="evidence" value="ECO:0007669"/>
    <property type="project" value="TreeGrafter"/>
</dbReference>
<dbReference type="FunFam" id="3.30.1360.60:FF:000001">
    <property type="entry name" value="PTS system glucose-specific IIBC component PtsG"/>
    <property type="match status" value="1"/>
</dbReference>
<dbReference type="InterPro" id="IPR036878">
    <property type="entry name" value="Glu_permease_IIB"/>
</dbReference>
<keyword evidence="4" id="KW-0762">Sugar transport</keyword>